<dbReference type="AlphaFoldDB" id="A0AAV1JR18"/>
<evidence type="ECO:0000313" key="1">
    <source>
        <dbReference type="EMBL" id="CAK1550536.1"/>
    </source>
</evidence>
<dbReference type="Proteomes" id="UP001497472">
    <property type="component" value="Unassembled WGS sequence"/>
</dbReference>
<proteinExistence type="predicted"/>
<sequence>MKVVSVCGVLQSGRDEAVSQVARSVPSTRYTYTLKEFQLLRPVYEPARTAPAAASRTLRLRPRLEAVDVRNERCDDRHFQETTA</sequence>
<evidence type="ECO:0000313" key="2">
    <source>
        <dbReference type="Proteomes" id="UP001497472"/>
    </source>
</evidence>
<organism evidence="1 2">
    <name type="scientific">Leptosia nina</name>
    <dbReference type="NCBI Taxonomy" id="320188"/>
    <lineage>
        <taxon>Eukaryota</taxon>
        <taxon>Metazoa</taxon>
        <taxon>Ecdysozoa</taxon>
        <taxon>Arthropoda</taxon>
        <taxon>Hexapoda</taxon>
        <taxon>Insecta</taxon>
        <taxon>Pterygota</taxon>
        <taxon>Neoptera</taxon>
        <taxon>Endopterygota</taxon>
        <taxon>Lepidoptera</taxon>
        <taxon>Glossata</taxon>
        <taxon>Ditrysia</taxon>
        <taxon>Papilionoidea</taxon>
        <taxon>Pieridae</taxon>
        <taxon>Pierinae</taxon>
        <taxon>Leptosia</taxon>
    </lineage>
</organism>
<name>A0AAV1JR18_9NEOP</name>
<dbReference type="EMBL" id="CAVLEF010000082">
    <property type="protein sequence ID" value="CAK1550536.1"/>
    <property type="molecule type" value="Genomic_DNA"/>
</dbReference>
<protein>
    <submittedName>
        <fullName evidence="1">Uncharacterized protein</fullName>
    </submittedName>
</protein>
<reference evidence="1 2" key="1">
    <citation type="submission" date="2023-11" db="EMBL/GenBank/DDBJ databases">
        <authorList>
            <person name="Okamura Y."/>
        </authorList>
    </citation>
    <scope>NUCLEOTIDE SEQUENCE [LARGE SCALE GENOMIC DNA]</scope>
</reference>
<keyword evidence="2" id="KW-1185">Reference proteome</keyword>
<accession>A0AAV1JR18</accession>
<comment type="caution">
    <text evidence="1">The sequence shown here is derived from an EMBL/GenBank/DDBJ whole genome shotgun (WGS) entry which is preliminary data.</text>
</comment>
<gene>
    <name evidence="1" type="ORF">LNINA_LOCUS9759</name>
</gene>